<organism evidence="2 3">
    <name type="scientific">Penicillium hetheringtonii</name>
    <dbReference type="NCBI Taxonomy" id="911720"/>
    <lineage>
        <taxon>Eukaryota</taxon>
        <taxon>Fungi</taxon>
        <taxon>Dikarya</taxon>
        <taxon>Ascomycota</taxon>
        <taxon>Pezizomycotina</taxon>
        <taxon>Eurotiomycetes</taxon>
        <taxon>Eurotiomycetidae</taxon>
        <taxon>Eurotiales</taxon>
        <taxon>Aspergillaceae</taxon>
        <taxon>Penicillium</taxon>
    </lineage>
</organism>
<gene>
    <name evidence="2" type="ORF">N7450_005791</name>
</gene>
<feature type="region of interest" description="Disordered" evidence="1">
    <location>
        <begin position="504"/>
        <end position="540"/>
    </location>
</feature>
<feature type="compositionally biased region" description="Low complexity" evidence="1">
    <location>
        <begin position="517"/>
        <end position="533"/>
    </location>
</feature>
<comment type="caution">
    <text evidence="2">The sequence shown here is derived from an EMBL/GenBank/DDBJ whole genome shotgun (WGS) entry which is preliminary data.</text>
</comment>
<evidence type="ECO:0000313" key="2">
    <source>
        <dbReference type="EMBL" id="KAJ5586004.1"/>
    </source>
</evidence>
<evidence type="ECO:0000313" key="3">
    <source>
        <dbReference type="Proteomes" id="UP001216150"/>
    </source>
</evidence>
<name>A0AAD6DJ46_9EURO</name>
<sequence length="540" mass="56767">MPAIFKSRLERYLKLQKRRDLSNKDLLLLGDDYKQLPNVRAIIEAYRMGELDFSSTLVTYWSNGEKISEPGKFQLKHFLSVNKRYNGHEGFWVEGGQQVGSNYLRICMGIPSSVKGALHHYFDIAIRPPGARIHRTYEFMDDTGSSFLNVLQADVDLLHLLNPSHQGVGLGFQRMELAVGHVNCASVLMEAAIFSKNGEILVDWTAIQAVILPAHLGAQAEHRSSGQWCRKIVASVTVPDKLNRMFICSERSDLNDTAKIPDFGPQDEVPQNIMYRPPAWGPGFFPLPPPLSYTTNRSITRPNKPPPGPRNILTQTDPPELGLSDMVGVFTKPVPAKPKSPAVSFVSAVSGTPVVPVTTGTGTPVTPTITITGTGTPTNPGSTGLGVSTSPVAPGTGSAIGTGTSISSDTTGGGVSIGTGHSIGTGGSISPVNPSIADSASPVAPGTGIAPGTHTQPQSSRGRRIVDRVKKSTRKAARNAQHLFMFGETSRRRAHGYTPGAAVAAAPAAGPPPGPPMASGAPMGASPGATGSKAVGGGGA</sequence>
<proteinExistence type="predicted"/>
<reference evidence="2 3" key="1">
    <citation type="journal article" date="2023" name="IMA Fungus">
        <title>Comparative genomic study of the Penicillium genus elucidates a diverse pangenome and 15 lateral gene transfer events.</title>
        <authorList>
            <person name="Petersen C."/>
            <person name="Sorensen T."/>
            <person name="Nielsen M.R."/>
            <person name="Sondergaard T.E."/>
            <person name="Sorensen J.L."/>
            <person name="Fitzpatrick D.A."/>
            <person name="Frisvad J.C."/>
            <person name="Nielsen K.L."/>
        </authorList>
    </citation>
    <scope>NUCLEOTIDE SEQUENCE [LARGE SCALE GENOMIC DNA]</scope>
    <source>
        <strain evidence="2 3">IBT 29057</strain>
    </source>
</reference>
<dbReference type="Proteomes" id="UP001216150">
    <property type="component" value="Unassembled WGS sequence"/>
</dbReference>
<keyword evidence="3" id="KW-1185">Reference proteome</keyword>
<feature type="region of interest" description="Disordered" evidence="1">
    <location>
        <begin position="440"/>
        <end position="466"/>
    </location>
</feature>
<evidence type="ECO:0000256" key="1">
    <source>
        <dbReference type="SAM" id="MobiDB-lite"/>
    </source>
</evidence>
<protein>
    <submittedName>
        <fullName evidence="2">Uncharacterized protein</fullName>
    </submittedName>
</protein>
<feature type="compositionally biased region" description="Low complexity" evidence="1">
    <location>
        <begin position="365"/>
        <end position="382"/>
    </location>
</feature>
<accession>A0AAD6DJ46</accession>
<feature type="region of interest" description="Disordered" evidence="1">
    <location>
        <begin position="365"/>
        <end position="384"/>
    </location>
</feature>
<dbReference type="EMBL" id="JAQJAC010000004">
    <property type="protein sequence ID" value="KAJ5586004.1"/>
    <property type="molecule type" value="Genomic_DNA"/>
</dbReference>
<dbReference type="AlphaFoldDB" id="A0AAD6DJ46"/>